<keyword evidence="2" id="KW-1185">Reference proteome</keyword>
<dbReference type="RefSeq" id="WP_207861829.1">
    <property type="nucleotide sequence ID" value="NZ_JAFREP010000028.1"/>
</dbReference>
<dbReference type="EMBL" id="JAFREP010000028">
    <property type="protein sequence ID" value="MBO1321856.1"/>
    <property type="molecule type" value="Genomic_DNA"/>
</dbReference>
<evidence type="ECO:0000313" key="2">
    <source>
        <dbReference type="Proteomes" id="UP000664417"/>
    </source>
</evidence>
<dbReference type="AlphaFoldDB" id="A0A8J7QAI9"/>
<evidence type="ECO:0000313" key="1">
    <source>
        <dbReference type="EMBL" id="MBO1321856.1"/>
    </source>
</evidence>
<accession>A0A8J7QAI9</accession>
<comment type="caution">
    <text evidence="1">The sequence shown here is derived from an EMBL/GenBank/DDBJ whole genome shotgun (WGS) entry which is preliminary data.</text>
</comment>
<gene>
    <name evidence="1" type="ORF">J3U88_25475</name>
</gene>
<dbReference type="Proteomes" id="UP000664417">
    <property type="component" value="Unassembled WGS sequence"/>
</dbReference>
<proteinExistence type="predicted"/>
<organism evidence="1 2">
    <name type="scientific">Acanthopleuribacter pedis</name>
    <dbReference type="NCBI Taxonomy" id="442870"/>
    <lineage>
        <taxon>Bacteria</taxon>
        <taxon>Pseudomonadati</taxon>
        <taxon>Acidobacteriota</taxon>
        <taxon>Holophagae</taxon>
        <taxon>Acanthopleuribacterales</taxon>
        <taxon>Acanthopleuribacteraceae</taxon>
        <taxon>Acanthopleuribacter</taxon>
    </lineage>
</organism>
<name>A0A8J7QAI9_9BACT</name>
<reference evidence="1" key="1">
    <citation type="submission" date="2021-03" db="EMBL/GenBank/DDBJ databases">
        <authorList>
            <person name="Wang G."/>
        </authorList>
    </citation>
    <scope>NUCLEOTIDE SEQUENCE</scope>
    <source>
        <strain evidence="1">KCTC 12899</strain>
    </source>
</reference>
<sequence>MERFYLEKMVEEINRAMASECERCFAQWLTYFWAMDRGVDVGDTQFKVLRFVIALDAACPAANLLGLRQTLDDLCKRFTGQGYRCSGHIGHDDWLAPLNDGYQFVLQLFLLENEKDHLANKLLVAKLLEDPETQETELPKWLQYQQDLEWQHVLDEVFTFCQFFVSSEFRHLSQVRYFEAAFWRVVNLACGYFRLETYEELVALMPARFQPALLTIPEEWQALREQEGAFRREDWQNCSRNSIRLGLHLCEMQPQGEG</sequence>
<protein>
    <submittedName>
        <fullName evidence="1">Uncharacterized protein</fullName>
    </submittedName>
</protein>